<dbReference type="PANTHER" id="PTHR34285:SF3">
    <property type="entry name" value="OS08G0510800 PROTEIN"/>
    <property type="match status" value="1"/>
</dbReference>
<dbReference type="PANTHER" id="PTHR34285">
    <property type="entry name" value="OS08G0510800 PROTEIN"/>
    <property type="match status" value="1"/>
</dbReference>
<name>A0AAV0JBC3_9ROSI</name>
<evidence type="ECO:0000256" key="1">
    <source>
        <dbReference type="SAM" id="MobiDB-lite"/>
    </source>
</evidence>
<organism evidence="2 3">
    <name type="scientific">Linum tenue</name>
    <dbReference type="NCBI Taxonomy" id="586396"/>
    <lineage>
        <taxon>Eukaryota</taxon>
        <taxon>Viridiplantae</taxon>
        <taxon>Streptophyta</taxon>
        <taxon>Embryophyta</taxon>
        <taxon>Tracheophyta</taxon>
        <taxon>Spermatophyta</taxon>
        <taxon>Magnoliopsida</taxon>
        <taxon>eudicotyledons</taxon>
        <taxon>Gunneridae</taxon>
        <taxon>Pentapetalae</taxon>
        <taxon>rosids</taxon>
        <taxon>fabids</taxon>
        <taxon>Malpighiales</taxon>
        <taxon>Linaceae</taxon>
        <taxon>Linum</taxon>
    </lineage>
</organism>
<protein>
    <submittedName>
        <fullName evidence="2">Uncharacterized protein</fullName>
    </submittedName>
</protein>
<feature type="region of interest" description="Disordered" evidence="1">
    <location>
        <begin position="315"/>
        <end position="379"/>
    </location>
</feature>
<gene>
    <name evidence="2" type="ORF">LITE_LOCUS13312</name>
</gene>
<dbReference type="EMBL" id="CAMGYJ010000004">
    <property type="protein sequence ID" value="CAI0406690.1"/>
    <property type="molecule type" value="Genomic_DNA"/>
</dbReference>
<comment type="caution">
    <text evidence="2">The sequence shown here is derived from an EMBL/GenBank/DDBJ whole genome shotgun (WGS) entry which is preliminary data.</text>
</comment>
<feature type="compositionally biased region" description="Low complexity" evidence="1">
    <location>
        <begin position="317"/>
        <end position="331"/>
    </location>
</feature>
<sequence length="379" mass="40019">MKASLKFRDEQKPLFRAKVPLSILGLPFQSGIVAGEAKELSLNLSTFFDSGPSFKVAYRPNDSWNPFSLVLKTGSGSFGSPTSSPMVMSAEFNLVGKGNPSFMLHFKPRFGDFSIKKSQASSGLEKSMKSWQNGVAVSSSSDEDGSLEVVEKPVLNGIGAGGGIDIGGVGFNAKRFSALPPPTSNALAAALSGVEVTANTSLPVRSHAVMSFRWGLRVPADNKLGGRVAGDLDSMAAAINFKRIPFLVMNKIGIEHVAQSASKSEPAANSEPKPDVAETCLAVKRQLDILQMENTSLKKAMDDLRREIGASKFLVPSSPTHDSSFSSSSSSRYREPERMGARNSGGNRNEKRSSSVEGDVSEELKKALKGAAAAGGGGA</sequence>
<dbReference type="Proteomes" id="UP001154282">
    <property type="component" value="Unassembled WGS sequence"/>
</dbReference>
<proteinExistence type="predicted"/>
<reference evidence="2" key="1">
    <citation type="submission" date="2022-08" db="EMBL/GenBank/DDBJ databases">
        <authorList>
            <person name="Gutierrez-Valencia J."/>
        </authorList>
    </citation>
    <scope>NUCLEOTIDE SEQUENCE</scope>
</reference>
<evidence type="ECO:0000313" key="2">
    <source>
        <dbReference type="EMBL" id="CAI0406690.1"/>
    </source>
</evidence>
<dbReference type="AlphaFoldDB" id="A0AAV0JBC3"/>
<accession>A0AAV0JBC3</accession>
<evidence type="ECO:0000313" key="3">
    <source>
        <dbReference type="Proteomes" id="UP001154282"/>
    </source>
</evidence>
<keyword evidence="3" id="KW-1185">Reference proteome</keyword>